<protein>
    <recommendedName>
        <fullName evidence="3">HNH endonuclease</fullName>
    </recommendedName>
</protein>
<dbReference type="AlphaFoldDB" id="A0A9Q5B0A2"/>
<comment type="caution">
    <text evidence="1">The sequence shown here is derived from an EMBL/GenBank/DDBJ whole genome shotgun (WGS) entry which is preliminary data.</text>
</comment>
<organism evidence="1 2">
    <name type="scientific">Pseudomonas fragi</name>
    <dbReference type="NCBI Taxonomy" id="296"/>
    <lineage>
        <taxon>Bacteria</taxon>
        <taxon>Pseudomonadati</taxon>
        <taxon>Pseudomonadota</taxon>
        <taxon>Gammaproteobacteria</taxon>
        <taxon>Pseudomonadales</taxon>
        <taxon>Pseudomonadaceae</taxon>
        <taxon>Pseudomonas</taxon>
    </lineage>
</organism>
<accession>A0A9Q5B0A2</accession>
<proteinExistence type="predicted"/>
<sequence>MTAAVVYQPCSDPVARQNLQNTILNPIFLDDIVHLLDPALGAILRAENPSGKLHIWGLSPSNTEAAWLRMAPNDLVIFNVKGVVAVASRFTHRTRNRALALHLWGFKDVSEGITWENVYFVSDVRHVSIPYPDILLCTESQPRMSFNRFSEADSAAIIDRYQKLLYELVDEPISLEEARVEISLQMETDGSATRPTRNEHRFIVKHLFKGLATGTCCICLNDYPRNMLVAAHIKKRASCDRKEKLDIENIAAPMCRMGCDPLFEFGYISVKNGAVVRHPSLEAPSVISSYIDGVLGNVVPAWSQKTKKYFQWHRDTHGFEPAEALELLET</sequence>
<evidence type="ECO:0008006" key="3">
    <source>
        <dbReference type="Google" id="ProtNLM"/>
    </source>
</evidence>
<dbReference type="RefSeq" id="WP_169907590.1">
    <property type="nucleotide sequence ID" value="NZ_JAAQYX010000010.1"/>
</dbReference>
<evidence type="ECO:0000313" key="2">
    <source>
        <dbReference type="Proteomes" id="UP000564604"/>
    </source>
</evidence>
<name>A0A9Q5B0A2_PSEFR</name>
<reference evidence="1 2" key="1">
    <citation type="journal article" date="2020" name="Front. Microbiol.">
        <title>Genetic Organization of the aprX-lipA2 Operon Affects the Proteolytic Potential of Pseudomonas Species in Milk.</title>
        <authorList>
            <person name="Maier C."/>
            <person name="Huptas C."/>
            <person name="von Neubeck M."/>
            <person name="Scherer S."/>
            <person name="Wenning M."/>
            <person name="Lucking G."/>
        </authorList>
    </citation>
    <scope>NUCLEOTIDE SEQUENCE [LARGE SCALE GENOMIC DNA]</scope>
    <source>
        <strain evidence="1 2">WS 5094</strain>
    </source>
</reference>
<dbReference type="Proteomes" id="UP000564604">
    <property type="component" value="Unassembled WGS sequence"/>
</dbReference>
<dbReference type="EMBL" id="JAAQYX010000010">
    <property type="protein sequence ID" value="NNB49519.1"/>
    <property type="molecule type" value="Genomic_DNA"/>
</dbReference>
<evidence type="ECO:0000313" key="1">
    <source>
        <dbReference type="EMBL" id="NNB49519.1"/>
    </source>
</evidence>
<gene>
    <name evidence="1" type="ORF">HBN89_09570</name>
</gene>